<dbReference type="EMBL" id="CP002349">
    <property type="protein sequence ID" value="ADR21379.1"/>
    <property type="molecule type" value="Genomic_DNA"/>
</dbReference>
<name>E4TMU8_MARTH</name>
<proteinExistence type="predicted"/>
<accession>E4TMU8</accession>
<evidence type="ECO:0000313" key="2">
    <source>
        <dbReference type="Proteomes" id="UP000008720"/>
    </source>
</evidence>
<gene>
    <name evidence="1" type="ordered locus">Ftrac_1389</name>
</gene>
<dbReference type="HOGENOM" id="CLU_1376741_0_0_10"/>
<protein>
    <submittedName>
        <fullName evidence="1">Uncharacterized protein</fullName>
    </submittedName>
</protein>
<evidence type="ECO:0000313" key="1">
    <source>
        <dbReference type="EMBL" id="ADR21379.1"/>
    </source>
</evidence>
<dbReference type="KEGG" id="mtt:Ftrac_1389"/>
<organism evidence="1 2">
    <name type="scientific">Marivirga tractuosa (strain ATCC 23168 / DSM 4126 / NBRC 15989 / NCIMB 1408 / VKM B-1430 / H-43)</name>
    <name type="common">Microscilla tractuosa</name>
    <name type="synonym">Flexibacter tractuosus</name>
    <dbReference type="NCBI Taxonomy" id="643867"/>
    <lineage>
        <taxon>Bacteria</taxon>
        <taxon>Pseudomonadati</taxon>
        <taxon>Bacteroidota</taxon>
        <taxon>Cytophagia</taxon>
        <taxon>Cytophagales</taxon>
        <taxon>Marivirgaceae</taxon>
        <taxon>Marivirga</taxon>
    </lineage>
</organism>
<reference evidence="1 2" key="1">
    <citation type="journal article" date="2011" name="Stand. Genomic Sci.">
        <title>Complete genome sequence of Marivirga tractuosa type strain (H-43).</title>
        <authorList>
            <person name="Pagani I."/>
            <person name="Chertkov O."/>
            <person name="Lapidus A."/>
            <person name="Lucas S."/>
            <person name="Del Rio T.G."/>
            <person name="Tice H."/>
            <person name="Copeland A."/>
            <person name="Cheng J.F."/>
            <person name="Nolan M."/>
            <person name="Saunders E."/>
            <person name="Pitluck S."/>
            <person name="Held B."/>
            <person name="Goodwin L."/>
            <person name="Liolios K."/>
            <person name="Ovchinikova G."/>
            <person name="Ivanova N."/>
            <person name="Mavromatis K."/>
            <person name="Pati A."/>
            <person name="Chen A."/>
            <person name="Palaniappan K."/>
            <person name="Land M."/>
            <person name="Hauser L."/>
            <person name="Jeffries C.D."/>
            <person name="Detter J.C."/>
            <person name="Han C."/>
            <person name="Tapia R."/>
            <person name="Ngatchou-Djao O.D."/>
            <person name="Rohde M."/>
            <person name="Goker M."/>
            <person name="Spring S."/>
            <person name="Sikorski J."/>
            <person name="Woyke T."/>
            <person name="Bristow J."/>
            <person name="Eisen J.A."/>
            <person name="Markowitz V."/>
            <person name="Hugenholtz P."/>
            <person name="Klenk H.P."/>
            <person name="Kyrpides N.C."/>
        </authorList>
    </citation>
    <scope>NUCLEOTIDE SEQUENCE [LARGE SCALE GENOMIC DNA]</scope>
    <source>
        <strain evidence="2">ATCC 23168 / DSM 4126 / NBRC 15989 / NCIMB 1408 / VKM B-1430 / H-43</strain>
    </source>
</reference>
<dbReference type="Proteomes" id="UP000008720">
    <property type="component" value="Chromosome"/>
</dbReference>
<sequence>MENINIAFQEKSDLVNSLVKNDDNGTGILEKKLISFCLEKNAARTKVIFEDNFPIEDSEVDLVCSHLSKIQDEVFFDIHLFDLNLEGITISGIERILKYRSYLIGYLRQRGYLEKESRYPKFRIKCHLIGSYSDWTEEEFNIMAHLQSAFDLYNHEYYFNPLKGLCFNSYRSCEKPDVSRKNENLDNLLDCHCDFSKS</sequence>
<dbReference type="RefSeq" id="WP_013453528.1">
    <property type="nucleotide sequence ID" value="NC_014759.1"/>
</dbReference>
<dbReference type="AlphaFoldDB" id="E4TMU8"/>
<keyword evidence="2" id="KW-1185">Reference proteome</keyword>